<dbReference type="RefSeq" id="XP_024741919.1">
    <property type="nucleotide sequence ID" value="XM_024884523.1"/>
</dbReference>
<dbReference type="InterPro" id="IPR051122">
    <property type="entry name" value="SDR_DHRS6-like"/>
</dbReference>
<protein>
    <submittedName>
        <fullName evidence="4">NAD(P)-binding protein</fullName>
    </submittedName>
</protein>
<dbReference type="PANTHER" id="PTHR43477">
    <property type="entry name" value="DIHYDROANTICAPSIN 7-DEHYDROGENASE"/>
    <property type="match status" value="1"/>
</dbReference>
<dbReference type="STRING" id="1095630.A0A2J6TPR3"/>
<dbReference type="GO" id="GO:0016491">
    <property type="term" value="F:oxidoreductase activity"/>
    <property type="evidence" value="ECO:0007669"/>
    <property type="project" value="UniProtKB-KW"/>
</dbReference>
<sequence length="252" mass="26635">MPPISGQSILIIGGSSGIGEGVAKLAAAEGVTVSIASSNPTRVATAVKTIETSVANAKVKGYTIDLTSNDVEALLEKLFTDVTTANGTQLDHIIYTANRVNMKPLAEATADYLRDSSQFSLIVPMLLGKLGPRFLNPSPKSSIILTSGRIAEKPVKGYTMGAYRAAGLYGLTRALALDLAPIRVNIVSPGATETEMWGDEQQRAQRREMMKSRMLLGKVGTAEEVGEAYVYLMRDSNATGIVVSSDGGALIQ</sequence>
<organism evidence="4 5">
    <name type="scientific">Hyaloscypha bicolor E</name>
    <dbReference type="NCBI Taxonomy" id="1095630"/>
    <lineage>
        <taxon>Eukaryota</taxon>
        <taxon>Fungi</taxon>
        <taxon>Dikarya</taxon>
        <taxon>Ascomycota</taxon>
        <taxon>Pezizomycotina</taxon>
        <taxon>Leotiomycetes</taxon>
        <taxon>Helotiales</taxon>
        <taxon>Hyaloscyphaceae</taxon>
        <taxon>Hyaloscypha</taxon>
        <taxon>Hyaloscypha bicolor</taxon>
    </lineage>
</organism>
<proteinExistence type="inferred from homology"/>
<dbReference type="AlphaFoldDB" id="A0A2J6TPR3"/>
<dbReference type="Proteomes" id="UP000235371">
    <property type="component" value="Unassembled WGS sequence"/>
</dbReference>
<dbReference type="InParanoid" id="A0A2J6TPR3"/>
<dbReference type="OrthoDB" id="294295at2759"/>
<dbReference type="Gene3D" id="3.40.50.720">
    <property type="entry name" value="NAD(P)-binding Rossmann-like Domain"/>
    <property type="match status" value="1"/>
</dbReference>
<dbReference type="Pfam" id="PF23441">
    <property type="entry name" value="SDR"/>
    <property type="match status" value="1"/>
</dbReference>
<evidence type="ECO:0000256" key="2">
    <source>
        <dbReference type="ARBA" id="ARBA00022857"/>
    </source>
</evidence>
<keyword evidence="2" id="KW-0521">NADP</keyword>
<dbReference type="SUPFAM" id="SSF51735">
    <property type="entry name" value="NAD(P)-binding Rossmann-fold domains"/>
    <property type="match status" value="1"/>
</dbReference>
<evidence type="ECO:0000256" key="3">
    <source>
        <dbReference type="ARBA" id="ARBA00023002"/>
    </source>
</evidence>
<name>A0A2J6TPR3_9HELO</name>
<dbReference type="InterPro" id="IPR036291">
    <property type="entry name" value="NAD(P)-bd_dom_sf"/>
</dbReference>
<comment type="similarity">
    <text evidence="1">Belongs to the short-chain dehydrogenases/reductases (SDR) family.</text>
</comment>
<keyword evidence="5" id="KW-1185">Reference proteome</keyword>
<evidence type="ECO:0000313" key="5">
    <source>
        <dbReference type="Proteomes" id="UP000235371"/>
    </source>
</evidence>
<dbReference type="PRINTS" id="PR00081">
    <property type="entry name" value="GDHRDH"/>
</dbReference>
<dbReference type="CDD" id="cd05233">
    <property type="entry name" value="SDR_c"/>
    <property type="match status" value="1"/>
</dbReference>
<evidence type="ECO:0000256" key="1">
    <source>
        <dbReference type="ARBA" id="ARBA00006484"/>
    </source>
</evidence>
<dbReference type="InterPro" id="IPR002347">
    <property type="entry name" value="SDR_fam"/>
</dbReference>
<keyword evidence="3" id="KW-0560">Oxidoreductase</keyword>
<accession>A0A2J6TPR3</accession>
<gene>
    <name evidence="4" type="ORF">K444DRAFT_640711</name>
</gene>
<reference evidence="4 5" key="1">
    <citation type="submission" date="2016-04" db="EMBL/GenBank/DDBJ databases">
        <title>A degradative enzymes factory behind the ericoid mycorrhizal symbiosis.</title>
        <authorList>
            <consortium name="DOE Joint Genome Institute"/>
            <person name="Martino E."/>
            <person name="Morin E."/>
            <person name="Grelet G."/>
            <person name="Kuo A."/>
            <person name="Kohler A."/>
            <person name="Daghino S."/>
            <person name="Barry K."/>
            <person name="Choi C."/>
            <person name="Cichocki N."/>
            <person name="Clum A."/>
            <person name="Copeland A."/>
            <person name="Hainaut M."/>
            <person name="Haridas S."/>
            <person name="Labutti K."/>
            <person name="Lindquist E."/>
            <person name="Lipzen A."/>
            <person name="Khouja H.-R."/>
            <person name="Murat C."/>
            <person name="Ohm R."/>
            <person name="Olson A."/>
            <person name="Spatafora J."/>
            <person name="Veneault-Fourrey C."/>
            <person name="Henrissat B."/>
            <person name="Grigoriev I."/>
            <person name="Martin F."/>
            <person name="Perotto S."/>
        </authorList>
    </citation>
    <scope>NUCLEOTIDE SEQUENCE [LARGE SCALE GENOMIC DNA]</scope>
    <source>
        <strain evidence="4 5">E</strain>
    </source>
</reference>
<dbReference type="GeneID" id="36592600"/>
<evidence type="ECO:0000313" key="4">
    <source>
        <dbReference type="EMBL" id="PMD65015.1"/>
    </source>
</evidence>
<dbReference type="InterPro" id="IPR057571">
    <property type="entry name" value="SDR_PhqE-like"/>
</dbReference>
<dbReference type="EMBL" id="KZ613747">
    <property type="protein sequence ID" value="PMD65015.1"/>
    <property type="molecule type" value="Genomic_DNA"/>
</dbReference>
<dbReference type="PANTHER" id="PTHR43477:SF1">
    <property type="entry name" value="DIHYDROANTICAPSIN 7-DEHYDROGENASE"/>
    <property type="match status" value="1"/>
</dbReference>